<dbReference type="InterPro" id="IPR029018">
    <property type="entry name" value="Hex-like_dom2"/>
</dbReference>
<feature type="domain" description="Glycoside hydrolase family 20 catalytic" evidence="11">
    <location>
        <begin position="167"/>
        <end position="550"/>
    </location>
</feature>
<sequence>MKFWISLVGLCTLSYGVGATLWPIPQMIEMGQDTATVSSSVDFKIGCSNNVLQAARERYLALIKETRFVSPRLHAETPKSGNGYQLTTIHVEVDDCDGDYPEAEVNEWYELTIPAPSENIQATIKANTTWGALRAMETFSQLCYFPKDSSDPIIEGLPVSIRDGPAYSHRGLLLDTARNFFPVEDIKRTLDAMSYNKLNVLHWHLVDSQSWPVESKFLPELAKRGSYGPSMTYSHKDVGEIIEYGKLRGIRIIPEFDMPGHQGAVALVNPEITSCYNEKEHWLSVANEPPSGQLNPFHKDTDKFVKDLTQEYAALFPDSYFHTGADEVNGNCWFLDLDFRTTVGDQGIPVNTAVGDYIKTLQDKLGEKFTLPKGWDQKLSEMDKPLDSESDIMDVLQALKSILVSDFNEKVHGHLKSLKKVPMVWEEAFLIAGSNLPNGSIVQMWLKEEELPNVVKSGYRVVASPYFAWYLDCGLGNWVVGGGGYHNSWCEYNSWERMYSYDPARGLSEEESKLVIGGEVCMWTEQVDSMNLDSTVWPRAAAVAEVLWSGKGNQGRALSSTEALPRLQDQRFRMVARGIRAAPLQPLWCARNPGECDMMPQPAPEPPTVQKEDVTHSDQFEAPTTELPEDGRDDVVSDKLSKADTSEEIEGEVQADSNAPESKGN</sequence>
<keyword evidence="13" id="KW-0413">Isomerase</keyword>
<keyword evidence="14" id="KW-1185">Reference proteome</keyword>
<dbReference type="GO" id="GO:0016853">
    <property type="term" value="F:isomerase activity"/>
    <property type="evidence" value="ECO:0007669"/>
    <property type="project" value="UniProtKB-KW"/>
</dbReference>
<dbReference type="CDD" id="cd06562">
    <property type="entry name" value="GH20_HexA_HexB-like"/>
    <property type="match status" value="1"/>
</dbReference>
<dbReference type="PRINTS" id="PR00738">
    <property type="entry name" value="GLHYDRLASE20"/>
</dbReference>
<dbReference type="Proteomes" id="UP001150925">
    <property type="component" value="Unassembled WGS sequence"/>
</dbReference>
<comment type="caution">
    <text evidence="13">The sequence shown here is derived from an EMBL/GenBank/DDBJ whole genome shotgun (WGS) entry which is preliminary data.</text>
</comment>
<evidence type="ECO:0000259" key="12">
    <source>
        <dbReference type="Pfam" id="PF14845"/>
    </source>
</evidence>
<evidence type="ECO:0000256" key="8">
    <source>
        <dbReference type="PIRSR" id="PIRSR001093-1"/>
    </source>
</evidence>
<evidence type="ECO:0000256" key="4">
    <source>
        <dbReference type="ARBA" id="ARBA00022801"/>
    </source>
</evidence>
<name>A0A9W8AMF8_9FUNG</name>
<feature type="region of interest" description="Disordered" evidence="9">
    <location>
        <begin position="597"/>
        <end position="665"/>
    </location>
</feature>
<organism evidence="13 14">
    <name type="scientific">Dispira parvispora</name>
    <dbReference type="NCBI Taxonomy" id="1520584"/>
    <lineage>
        <taxon>Eukaryota</taxon>
        <taxon>Fungi</taxon>
        <taxon>Fungi incertae sedis</taxon>
        <taxon>Zoopagomycota</taxon>
        <taxon>Kickxellomycotina</taxon>
        <taxon>Dimargaritomycetes</taxon>
        <taxon>Dimargaritales</taxon>
        <taxon>Dimargaritaceae</taxon>
        <taxon>Dispira</taxon>
    </lineage>
</organism>
<reference evidence="13" key="1">
    <citation type="submission" date="2022-07" db="EMBL/GenBank/DDBJ databases">
        <title>Phylogenomic reconstructions and comparative analyses of Kickxellomycotina fungi.</title>
        <authorList>
            <person name="Reynolds N.K."/>
            <person name="Stajich J.E."/>
            <person name="Barry K."/>
            <person name="Grigoriev I.V."/>
            <person name="Crous P."/>
            <person name="Smith M.E."/>
        </authorList>
    </citation>
    <scope>NUCLEOTIDE SEQUENCE</scope>
    <source>
        <strain evidence="13">RSA 1196</strain>
    </source>
</reference>
<dbReference type="SUPFAM" id="SSF55545">
    <property type="entry name" value="beta-N-acetylhexosaminidase-like domain"/>
    <property type="match status" value="1"/>
</dbReference>
<keyword evidence="4 7" id="KW-0378">Hydrolase</keyword>
<feature type="compositionally biased region" description="Basic and acidic residues" evidence="9">
    <location>
        <begin position="629"/>
        <end position="645"/>
    </location>
</feature>
<dbReference type="OrthoDB" id="428480at2759"/>
<keyword evidence="3 10" id="KW-0732">Signal</keyword>
<feature type="compositionally biased region" description="Basic and acidic residues" evidence="9">
    <location>
        <begin position="610"/>
        <end position="619"/>
    </location>
</feature>
<evidence type="ECO:0000256" key="9">
    <source>
        <dbReference type="SAM" id="MobiDB-lite"/>
    </source>
</evidence>
<dbReference type="PANTHER" id="PTHR22600:SF26">
    <property type="entry name" value="BETA-N-ACETYLHEXOSAMINIDASE"/>
    <property type="match status" value="1"/>
</dbReference>
<dbReference type="Pfam" id="PF14845">
    <property type="entry name" value="Glycohydro_20b2"/>
    <property type="match status" value="1"/>
</dbReference>
<feature type="chain" id="PRO_5040939033" description="Beta-hexosaminidase" evidence="10">
    <location>
        <begin position="20"/>
        <end position="665"/>
    </location>
</feature>
<dbReference type="PIRSF" id="PIRSF001093">
    <property type="entry name" value="B-hxosamndse_ab_euk"/>
    <property type="match status" value="1"/>
</dbReference>
<dbReference type="GO" id="GO:0030203">
    <property type="term" value="P:glycosaminoglycan metabolic process"/>
    <property type="evidence" value="ECO:0007669"/>
    <property type="project" value="TreeGrafter"/>
</dbReference>
<accession>A0A9W8AMF8</accession>
<dbReference type="EMBL" id="JANBPY010001031">
    <property type="protein sequence ID" value="KAJ1962003.1"/>
    <property type="molecule type" value="Genomic_DNA"/>
</dbReference>
<evidence type="ECO:0000256" key="3">
    <source>
        <dbReference type="ARBA" id="ARBA00022729"/>
    </source>
</evidence>
<evidence type="ECO:0000256" key="6">
    <source>
        <dbReference type="ARBA" id="ARBA00023295"/>
    </source>
</evidence>
<comment type="similarity">
    <text evidence="2 7">Belongs to the glycosyl hydrolase 20 family.</text>
</comment>
<evidence type="ECO:0000256" key="7">
    <source>
        <dbReference type="PIRNR" id="PIRNR001093"/>
    </source>
</evidence>
<gene>
    <name evidence="13" type="primary">NAG1_3</name>
    <name evidence="13" type="ORF">IWQ62_003670</name>
</gene>
<proteinExistence type="inferred from homology"/>
<dbReference type="Gene3D" id="3.30.379.10">
    <property type="entry name" value="Chitobiase/beta-hexosaminidase domain 2-like"/>
    <property type="match status" value="1"/>
</dbReference>
<dbReference type="InterPro" id="IPR025705">
    <property type="entry name" value="Beta_hexosaminidase_sua/sub"/>
</dbReference>
<evidence type="ECO:0000259" key="11">
    <source>
        <dbReference type="Pfam" id="PF00728"/>
    </source>
</evidence>
<comment type="catalytic activity">
    <reaction evidence="1 7">
        <text>Hydrolysis of terminal non-reducing N-acetyl-D-hexosamine residues in N-acetyl-beta-D-hexosaminides.</text>
        <dbReference type="EC" id="3.2.1.52"/>
    </reaction>
</comment>
<dbReference type="InterPro" id="IPR029019">
    <property type="entry name" value="HEX_eukaryotic_N"/>
</dbReference>
<dbReference type="PANTHER" id="PTHR22600">
    <property type="entry name" value="BETA-HEXOSAMINIDASE"/>
    <property type="match status" value="1"/>
</dbReference>
<dbReference type="Pfam" id="PF00728">
    <property type="entry name" value="Glyco_hydro_20"/>
    <property type="match status" value="1"/>
</dbReference>
<feature type="signal peptide" evidence="10">
    <location>
        <begin position="1"/>
        <end position="19"/>
    </location>
</feature>
<dbReference type="InterPro" id="IPR015883">
    <property type="entry name" value="Glyco_hydro_20_cat"/>
</dbReference>
<keyword evidence="5" id="KW-0325">Glycoprotein</keyword>
<evidence type="ECO:0000256" key="1">
    <source>
        <dbReference type="ARBA" id="ARBA00001231"/>
    </source>
</evidence>
<evidence type="ECO:0000256" key="10">
    <source>
        <dbReference type="SAM" id="SignalP"/>
    </source>
</evidence>
<evidence type="ECO:0000256" key="2">
    <source>
        <dbReference type="ARBA" id="ARBA00006285"/>
    </source>
</evidence>
<dbReference type="SUPFAM" id="SSF51445">
    <property type="entry name" value="(Trans)glycosidases"/>
    <property type="match status" value="1"/>
</dbReference>
<dbReference type="Gene3D" id="3.20.20.80">
    <property type="entry name" value="Glycosidases"/>
    <property type="match status" value="2"/>
</dbReference>
<dbReference type="GO" id="GO:0005975">
    <property type="term" value="P:carbohydrate metabolic process"/>
    <property type="evidence" value="ECO:0007669"/>
    <property type="project" value="InterPro"/>
</dbReference>
<dbReference type="GO" id="GO:0016020">
    <property type="term" value="C:membrane"/>
    <property type="evidence" value="ECO:0007669"/>
    <property type="project" value="TreeGrafter"/>
</dbReference>
<feature type="active site" description="Proton donor" evidence="8">
    <location>
        <position position="327"/>
    </location>
</feature>
<keyword evidence="6 7" id="KW-0326">Glycosidase</keyword>
<feature type="compositionally biased region" description="Polar residues" evidence="9">
    <location>
        <begin position="655"/>
        <end position="665"/>
    </location>
</feature>
<dbReference type="AlphaFoldDB" id="A0A9W8AMF8"/>
<dbReference type="EC" id="3.2.1.52" evidence="7"/>
<evidence type="ECO:0000313" key="14">
    <source>
        <dbReference type="Proteomes" id="UP001150925"/>
    </source>
</evidence>
<evidence type="ECO:0000313" key="13">
    <source>
        <dbReference type="EMBL" id="KAJ1962003.1"/>
    </source>
</evidence>
<protein>
    <recommendedName>
        <fullName evidence="7">Beta-hexosaminidase</fullName>
        <ecNumber evidence="7">3.2.1.52</ecNumber>
    </recommendedName>
</protein>
<dbReference type="InterPro" id="IPR017853">
    <property type="entry name" value="GH"/>
</dbReference>
<evidence type="ECO:0000256" key="5">
    <source>
        <dbReference type="ARBA" id="ARBA00023180"/>
    </source>
</evidence>
<feature type="domain" description="Beta-hexosaminidase eukaryotic type N-terminal" evidence="12">
    <location>
        <begin position="21"/>
        <end position="142"/>
    </location>
</feature>
<dbReference type="GO" id="GO:0004563">
    <property type="term" value="F:beta-N-acetylhexosaminidase activity"/>
    <property type="evidence" value="ECO:0007669"/>
    <property type="project" value="UniProtKB-EC"/>
</dbReference>